<keyword evidence="2" id="KW-0963">Cytoplasm</keyword>
<evidence type="ECO:0000313" key="6">
    <source>
        <dbReference type="EMBL" id="KAL3317632.1"/>
    </source>
</evidence>
<evidence type="ECO:0000256" key="5">
    <source>
        <dbReference type="ARBA" id="ARBA00022801"/>
    </source>
</evidence>
<keyword evidence="5" id="KW-0378">Hydrolase</keyword>
<reference evidence="6 7" key="1">
    <citation type="submission" date="2024-11" db="EMBL/GenBank/DDBJ databases">
        <title>Adaptive evolution of stress response genes in parasites aligns with host niche diversity.</title>
        <authorList>
            <person name="Hahn C."/>
            <person name="Resl P."/>
        </authorList>
    </citation>
    <scope>NUCLEOTIDE SEQUENCE [LARGE SCALE GENOMIC DNA]</scope>
    <source>
        <strain evidence="6">EGGRZ-B1_66</strain>
        <tissue evidence="6">Body</tissue>
    </source>
</reference>
<dbReference type="GO" id="GO:0016787">
    <property type="term" value="F:hydrolase activity"/>
    <property type="evidence" value="ECO:0007669"/>
    <property type="project" value="UniProtKB-KW"/>
</dbReference>
<accession>A0ABD2QEG7</accession>
<evidence type="ECO:0000256" key="4">
    <source>
        <dbReference type="ARBA" id="ARBA00022759"/>
    </source>
</evidence>
<comment type="caution">
    <text evidence="6">The sequence shown here is derived from an EMBL/GenBank/DDBJ whole genome shotgun (WGS) entry which is preliminary data.</text>
</comment>
<dbReference type="Gene3D" id="3.30.2170.10">
    <property type="entry name" value="archaeoglobus fulgidus dsm 4304 superfamily"/>
    <property type="match status" value="1"/>
</dbReference>
<sequence length="241" mass="27056">MSGKSAQWIQEQLELKKHCILQPTAQIIQKVEEQSLKVGGVDISFFKDDETRAIACLVVISYSDLSVLASHWVEVTLNEPYIPHFLAFRECPAFKQLITSFKEKYSQELYPDLLIVDGNGTLHPRSFGSACHIGVELNIPTIGVAKNLLIWNETDDRKTIIEAAKRALEQQQTVNLGDYGQIVILGKQTKRPMFVSPGHLIDAKLAVEIASKVSIHRIPEPIRQADLLSRQVVRRSHPISP</sequence>
<evidence type="ECO:0000256" key="3">
    <source>
        <dbReference type="ARBA" id="ARBA00022722"/>
    </source>
</evidence>
<dbReference type="PANTHER" id="PTHR28511">
    <property type="entry name" value="ENDONUCLEASE V"/>
    <property type="match status" value="1"/>
</dbReference>
<evidence type="ECO:0000256" key="1">
    <source>
        <dbReference type="ARBA" id="ARBA00004496"/>
    </source>
</evidence>
<protein>
    <recommendedName>
        <fullName evidence="8">Endonuclease V</fullName>
    </recommendedName>
</protein>
<dbReference type="Proteomes" id="UP001626550">
    <property type="component" value="Unassembled WGS sequence"/>
</dbReference>
<evidence type="ECO:0000256" key="2">
    <source>
        <dbReference type="ARBA" id="ARBA00022490"/>
    </source>
</evidence>
<keyword evidence="3" id="KW-0540">Nuclease</keyword>
<keyword evidence="4" id="KW-0255">Endonuclease</keyword>
<name>A0ABD2QEG7_9PLAT</name>
<keyword evidence="7" id="KW-1185">Reference proteome</keyword>
<evidence type="ECO:0000313" key="7">
    <source>
        <dbReference type="Proteomes" id="UP001626550"/>
    </source>
</evidence>
<dbReference type="Pfam" id="PF04493">
    <property type="entry name" value="Endonuclease_5"/>
    <property type="match status" value="1"/>
</dbReference>
<evidence type="ECO:0008006" key="8">
    <source>
        <dbReference type="Google" id="ProtNLM"/>
    </source>
</evidence>
<dbReference type="GO" id="GO:0004519">
    <property type="term" value="F:endonuclease activity"/>
    <property type="evidence" value="ECO:0007669"/>
    <property type="project" value="UniProtKB-KW"/>
</dbReference>
<dbReference type="CDD" id="cd06559">
    <property type="entry name" value="Endonuclease_V"/>
    <property type="match status" value="1"/>
</dbReference>
<dbReference type="GO" id="GO:0005737">
    <property type="term" value="C:cytoplasm"/>
    <property type="evidence" value="ECO:0007669"/>
    <property type="project" value="UniProtKB-SubCell"/>
</dbReference>
<comment type="subcellular location">
    <subcellularLocation>
        <location evidence="1">Cytoplasm</location>
    </subcellularLocation>
</comment>
<dbReference type="InterPro" id="IPR007581">
    <property type="entry name" value="Endonuclease-V"/>
</dbReference>
<proteinExistence type="inferred from homology"/>
<dbReference type="EMBL" id="JBJKFK010000353">
    <property type="protein sequence ID" value="KAL3317632.1"/>
    <property type="molecule type" value="Genomic_DNA"/>
</dbReference>
<dbReference type="HAMAP" id="MF_00801">
    <property type="entry name" value="Endonuclease_5"/>
    <property type="match status" value="1"/>
</dbReference>
<organism evidence="6 7">
    <name type="scientific">Cichlidogyrus casuarinus</name>
    <dbReference type="NCBI Taxonomy" id="1844966"/>
    <lineage>
        <taxon>Eukaryota</taxon>
        <taxon>Metazoa</taxon>
        <taxon>Spiralia</taxon>
        <taxon>Lophotrochozoa</taxon>
        <taxon>Platyhelminthes</taxon>
        <taxon>Monogenea</taxon>
        <taxon>Monopisthocotylea</taxon>
        <taxon>Dactylogyridea</taxon>
        <taxon>Ancyrocephalidae</taxon>
        <taxon>Cichlidogyrus</taxon>
    </lineage>
</organism>
<dbReference type="PANTHER" id="PTHR28511:SF1">
    <property type="entry name" value="ENDONUCLEASE V"/>
    <property type="match status" value="1"/>
</dbReference>
<dbReference type="AlphaFoldDB" id="A0ABD2QEG7"/>
<gene>
    <name evidence="6" type="ORF">Ciccas_003722</name>
</gene>